<name>A0A3A4R4P0_9BACT</name>
<dbReference type="Gene3D" id="1.10.150.130">
    <property type="match status" value="1"/>
</dbReference>
<dbReference type="NCBIfam" id="NF040815">
    <property type="entry name" value="recomb_XerA_Arch"/>
    <property type="match status" value="1"/>
</dbReference>
<dbReference type="InterPro" id="IPR050090">
    <property type="entry name" value="Tyrosine_recombinase_XerCD"/>
</dbReference>
<evidence type="ECO:0000256" key="1">
    <source>
        <dbReference type="ARBA" id="ARBA00004496"/>
    </source>
</evidence>
<keyword evidence="6 10" id="KW-0229">DNA integration</keyword>
<comment type="caution">
    <text evidence="14">The sequence shown here is derived from an EMBL/GenBank/DDBJ whole genome shotgun (WGS) entry which is preliminary data.</text>
</comment>
<evidence type="ECO:0000256" key="10">
    <source>
        <dbReference type="HAMAP-Rule" id="MF_01808"/>
    </source>
</evidence>
<feature type="active site" evidence="10">
    <location>
        <position position="248"/>
    </location>
</feature>
<keyword evidence="5 10" id="KW-0159">Chromosome partition</keyword>
<keyword evidence="8 10" id="KW-0233">DNA recombination</keyword>
<dbReference type="NCBIfam" id="TIGR02224">
    <property type="entry name" value="recomb_XerC"/>
    <property type="match status" value="1"/>
</dbReference>
<evidence type="ECO:0000256" key="11">
    <source>
        <dbReference type="NCBIfam" id="TIGR02224"/>
    </source>
</evidence>
<keyword evidence="7 10" id="KW-0238">DNA-binding</keyword>
<dbReference type="PANTHER" id="PTHR30349">
    <property type="entry name" value="PHAGE INTEGRASE-RELATED"/>
    <property type="match status" value="1"/>
</dbReference>
<dbReference type="HAMAP" id="MF_01808">
    <property type="entry name" value="Recomb_XerC_XerD"/>
    <property type="match status" value="1"/>
</dbReference>
<sequence>MIQLSLHEELAHFCEYMEVARNASMHTLKAYQSDVSEFLQFLKTKKCTSLASDEFHDIALSFIAALKKSGLGDKTVARKLSALKSFFRYLCKNYESVKNPFVSLSTPAKGRSLPKVMDEYTAAQLVEAPEGDDFGAVRDRALLELIYSTGMRVQEVIDLDVNNIDLLSDAVKVRGKGKKERLVMLGPPSVTALESYLTERSLLLVKRKKSSAALFLNQRGSRLTDRSVRRIFKQYAGQVGLDSRFSPHSLRHSFATHLLNAGADLRSVQELLGHESLSTTQIYTHVSTERMKDVYMKSHPRA</sequence>
<dbReference type="PROSITE" id="PS51898">
    <property type="entry name" value="TYR_RECOMBINASE"/>
    <property type="match status" value="1"/>
</dbReference>
<dbReference type="Gene3D" id="1.10.443.10">
    <property type="entry name" value="Intergrase catalytic core"/>
    <property type="match status" value="1"/>
</dbReference>
<evidence type="ECO:0000313" key="14">
    <source>
        <dbReference type="EMBL" id="RJP61122.1"/>
    </source>
</evidence>
<dbReference type="InterPro" id="IPR011010">
    <property type="entry name" value="DNA_brk_join_enz"/>
</dbReference>
<proteinExistence type="inferred from homology"/>
<dbReference type="Proteomes" id="UP000266426">
    <property type="component" value="Unassembled WGS sequence"/>
</dbReference>
<accession>A0A3A4R4P0</accession>
<dbReference type="PROSITE" id="PS51900">
    <property type="entry name" value="CB"/>
    <property type="match status" value="1"/>
</dbReference>
<feature type="domain" description="Tyr recombinase" evidence="12">
    <location>
        <begin position="112"/>
        <end position="296"/>
    </location>
</feature>
<dbReference type="SUPFAM" id="SSF56349">
    <property type="entry name" value="DNA breaking-rejoining enzymes"/>
    <property type="match status" value="1"/>
</dbReference>
<dbReference type="InterPro" id="IPR013762">
    <property type="entry name" value="Integrase-like_cat_sf"/>
</dbReference>
<dbReference type="PANTHER" id="PTHR30349:SF41">
    <property type="entry name" value="INTEGRASE_RECOMBINASE PROTEIN MJ0367-RELATED"/>
    <property type="match status" value="1"/>
</dbReference>
<dbReference type="InterPro" id="IPR023009">
    <property type="entry name" value="Tyrosine_recombinase_XerC/XerD"/>
</dbReference>
<dbReference type="InterPro" id="IPR004107">
    <property type="entry name" value="Integrase_SAM-like_N"/>
</dbReference>
<evidence type="ECO:0000256" key="4">
    <source>
        <dbReference type="ARBA" id="ARBA00022618"/>
    </source>
</evidence>
<feature type="active site" evidence="10">
    <location>
        <position position="152"/>
    </location>
</feature>
<dbReference type="EMBL" id="QZJZ01000016">
    <property type="protein sequence ID" value="RJP61122.1"/>
    <property type="molecule type" value="Genomic_DNA"/>
</dbReference>
<dbReference type="GO" id="GO:0005737">
    <property type="term" value="C:cytoplasm"/>
    <property type="evidence" value="ECO:0007669"/>
    <property type="project" value="UniProtKB-SubCell"/>
</dbReference>
<keyword evidence="4 10" id="KW-0132">Cell division</keyword>
<evidence type="ECO:0000256" key="9">
    <source>
        <dbReference type="ARBA" id="ARBA00023306"/>
    </source>
</evidence>
<dbReference type="GO" id="GO:0003677">
    <property type="term" value="F:DNA binding"/>
    <property type="evidence" value="ECO:0007669"/>
    <property type="project" value="UniProtKB-UniRule"/>
</dbReference>
<dbReference type="NCBIfam" id="NF001399">
    <property type="entry name" value="PRK00283.1"/>
    <property type="match status" value="1"/>
</dbReference>
<evidence type="ECO:0000256" key="7">
    <source>
        <dbReference type="ARBA" id="ARBA00023125"/>
    </source>
</evidence>
<comment type="similarity">
    <text evidence="2 10">Belongs to the 'phage' integrase family. XerC subfamily.</text>
</comment>
<organism evidence="14 15">
    <name type="scientific">Candidatus Auribacter fodinae</name>
    <dbReference type="NCBI Taxonomy" id="2093366"/>
    <lineage>
        <taxon>Bacteria</taxon>
        <taxon>Pseudomonadati</taxon>
        <taxon>Candidatus Auribacterota</taxon>
        <taxon>Candidatus Auribacteria</taxon>
        <taxon>Candidatus Auribacterales</taxon>
        <taxon>Candidatus Auribacteraceae</taxon>
        <taxon>Candidatus Auribacter</taxon>
    </lineage>
</organism>
<feature type="active site" evidence="10">
    <location>
        <position position="176"/>
    </location>
</feature>
<dbReference type="GO" id="GO:0009037">
    <property type="term" value="F:tyrosine-based site-specific recombinase activity"/>
    <property type="evidence" value="ECO:0007669"/>
    <property type="project" value="UniProtKB-UniRule"/>
</dbReference>
<feature type="active site" evidence="10">
    <location>
        <position position="274"/>
    </location>
</feature>
<dbReference type="InterPro" id="IPR010998">
    <property type="entry name" value="Integrase_recombinase_N"/>
</dbReference>
<feature type="active site" description="O-(3'-phospho-DNA)-tyrosine intermediate" evidence="10">
    <location>
        <position position="283"/>
    </location>
</feature>
<dbReference type="GO" id="GO:0007059">
    <property type="term" value="P:chromosome segregation"/>
    <property type="evidence" value="ECO:0007669"/>
    <property type="project" value="UniProtKB-UniRule"/>
</dbReference>
<feature type="domain" description="Core-binding (CB)" evidence="13">
    <location>
        <begin position="4"/>
        <end position="91"/>
    </location>
</feature>
<dbReference type="InterPro" id="IPR044068">
    <property type="entry name" value="CB"/>
</dbReference>
<dbReference type="InterPro" id="IPR002104">
    <property type="entry name" value="Integrase_catalytic"/>
</dbReference>
<dbReference type="CDD" id="cd00798">
    <property type="entry name" value="INT_XerDC_C"/>
    <property type="match status" value="1"/>
</dbReference>
<protein>
    <recommendedName>
        <fullName evidence="10 11">Tyrosine recombinase XerC</fullName>
    </recommendedName>
</protein>
<dbReference type="GO" id="GO:0006313">
    <property type="term" value="P:DNA transposition"/>
    <property type="evidence" value="ECO:0007669"/>
    <property type="project" value="UniProtKB-UniRule"/>
</dbReference>
<evidence type="ECO:0000256" key="5">
    <source>
        <dbReference type="ARBA" id="ARBA00022829"/>
    </source>
</evidence>
<keyword evidence="3 10" id="KW-0963">Cytoplasm</keyword>
<dbReference type="Pfam" id="PF00589">
    <property type="entry name" value="Phage_integrase"/>
    <property type="match status" value="1"/>
</dbReference>
<dbReference type="AlphaFoldDB" id="A0A3A4R4P0"/>
<evidence type="ECO:0000259" key="12">
    <source>
        <dbReference type="PROSITE" id="PS51898"/>
    </source>
</evidence>
<keyword evidence="9 10" id="KW-0131">Cell cycle</keyword>
<dbReference type="InterPro" id="IPR011931">
    <property type="entry name" value="Recomb_XerC"/>
</dbReference>
<evidence type="ECO:0000256" key="6">
    <source>
        <dbReference type="ARBA" id="ARBA00022908"/>
    </source>
</evidence>
<gene>
    <name evidence="10 14" type="primary">xerC</name>
    <name evidence="14" type="ORF">C4541_02735</name>
</gene>
<dbReference type="Pfam" id="PF02899">
    <property type="entry name" value="Phage_int_SAM_1"/>
    <property type="match status" value="1"/>
</dbReference>
<reference evidence="14 15" key="1">
    <citation type="journal article" date="2017" name="ISME J.">
        <title>Energy and carbon metabolisms in a deep terrestrial subsurface fluid microbial community.</title>
        <authorList>
            <person name="Momper L."/>
            <person name="Jungbluth S.P."/>
            <person name="Lee M.D."/>
            <person name="Amend J.P."/>
        </authorList>
    </citation>
    <scope>NUCLEOTIDE SEQUENCE [LARGE SCALE GENOMIC DNA]</scope>
    <source>
        <strain evidence="14">SURF_26</strain>
    </source>
</reference>
<feature type="active site" evidence="10">
    <location>
        <position position="251"/>
    </location>
</feature>
<comment type="subunit">
    <text evidence="10">Forms a cyclic heterotetrameric complex composed of two molecules of XerC and two molecules of XerD.</text>
</comment>
<evidence type="ECO:0000256" key="8">
    <source>
        <dbReference type="ARBA" id="ARBA00023172"/>
    </source>
</evidence>
<evidence type="ECO:0000256" key="3">
    <source>
        <dbReference type="ARBA" id="ARBA00022490"/>
    </source>
</evidence>
<evidence type="ECO:0000256" key="2">
    <source>
        <dbReference type="ARBA" id="ARBA00006657"/>
    </source>
</evidence>
<evidence type="ECO:0000313" key="15">
    <source>
        <dbReference type="Proteomes" id="UP000266426"/>
    </source>
</evidence>
<dbReference type="GO" id="GO:0051301">
    <property type="term" value="P:cell division"/>
    <property type="evidence" value="ECO:0007669"/>
    <property type="project" value="UniProtKB-UniRule"/>
</dbReference>
<comment type="function">
    <text evidence="10">Site-specific tyrosine recombinase, which acts by catalyzing the cutting and rejoining of the recombining DNA molecules. The XerC-XerD complex is essential to convert dimers of the bacterial chromosome into monomers to permit their segregation at cell division. It also contributes to the segregational stability of plasmids.</text>
</comment>
<comment type="subcellular location">
    <subcellularLocation>
        <location evidence="1 10">Cytoplasm</location>
    </subcellularLocation>
</comment>
<dbReference type="SUPFAM" id="SSF47823">
    <property type="entry name" value="lambda integrase-like, N-terminal domain"/>
    <property type="match status" value="1"/>
</dbReference>
<evidence type="ECO:0000259" key="13">
    <source>
        <dbReference type="PROSITE" id="PS51900"/>
    </source>
</evidence>